<dbReference type="GO" id="GO:0015628">
    <property type="term" value="P:protein secretion by the type II secretion system"/>
    <property type="evidence" value="ECO:0007669"/>
    <property type="project" value="TreeGrafter"/>
</dbReference>
<dbReference type="PANTHER" id="PTHR21180:SF32">
    <property type="entry name" value="ENDONUCLEASE_EXONUCLEASE_PHOSPHATASE FAMILY DOMAIN-CONTAINING PROTEIN 1"/>
    <property type="match status" value="1"/>
</dbReference>
<dbReference type="Proteomes" id="UP000178098">
    <property type="component" value="Unassembled WGS sequence"/>
</dbReference>
<evidence type="ECO:0000313" key="3">
    <source>
        <dbReference type="Proteomes" id="UP000178098"/>
    </source>
</evidence>
<feature type="domain" description="Helix-hairpin-helix DNA-binding motif class 1" evidence="1">
    <location>
        <begin position="155"/>
        <end position="174"/>
    </location>
</feature>
<dbReference type="InterPro" id="IPR051675">
    <property type="entry name" value="Endo/Exo/Phosphatase_dom_1"/>
</dbReference>
<dbReference type="Pfam" id="PF12836">
    <property type="entry name" value="HHH_3"/>
    <property type="match status" value="1"/>
</dbReference>
<feature type="domain" description="Helix-hairpin-helix DNA-binding motif class 1" evidence="1">
    <location>
        <begin position="181"/>
        <end position="200"/>
    </location>
</feature>
<dbReference type="EMBL" id="MFZT01000005">
    <property type="protein sequence ID" value="OGK31915.1"/>
    <property type="molecule type" value="Genomic_DNA"/>
</dbReference>
<sequence>MCVASIGCVIALAIGIYTYDQHIRDFVNTRVQAQEQPTPEPMPTKQPAPMIIIDISGGVVRPGTYELKEGARLFEALKKAGGLSVLADRDFYARNFNASKRLTDQEKIYIPRTDEVENGTFLEAKYCMDQIPEQGAQEQSLEGSGLISVNTGSKDELDSLPGIGPATVEKIIAGRPYESLEELLQEKIVGEKTFEQIKDLISL</sequence>
<dbReference type="PANTHER" id="PTHR21180">
    <property type="entry name" value="ENDONUCLEASE/EXONUCLEASE/PHOSPHATASE FAMILY DOMAIN-CONTAINING PROTEIN 1"/>
    <property type="match status" value="1"/>
</dbReference>
<dbReference type="AlphaFoldDB" id="A0A1F7HLC6"/>
<organism evidence="2 3">
    <name type="scientific">Candidatus Roizmanbacteria bacterium RIFCSPHIGHO2_02_FULL_43_11</name>
    <dbReference type="NCBI Taxonomy" id="1802043"/>
    <lineage>
        <taxon>Bacteria</taxon>
        <taxon>Candidatus Roizmaniibacteriota</taxon>
    </lineage>
</organism>
<dbReference type="GO" id="GO:0003677">
    <property type="term" value="F:DNA binding"/>
    <property type="evidence" value="ECO:0007669"/>
    <property type="project" value="InterPro"/>
</dbReference>
<evidence type="ECO:0000259" key="1">
    <source>
        <dbReference type="SMART" id="SM00278"/>
    </source>
</evidence>
<dbReference type="SUPFAM" id="SSF47781">
    <property type="entry name" value="RuvA domain 2-like"/>
    <property type="match status" value="1"/>
</dbReference>
<evidence type="ECO:0000313" key="2">
    <source>
        <dbReference type="EMBL" id="OGK31915.1"/>
    </source>
</evidence>
<dbReference type="Pfam" id="PF10531">
    <property type="entry name" value="SLBB"/>
    <property type="match status" value="1"/>
</dbReference>
<dbReference type="GO" id="GO:0015627">
    <property type="term" value="C:type II protein secretion system complex"/>
    <property type="evidence" value="ECO:0007669"/>
    <property type="project" value="TreeGrafter"/>
</dbReference>
<dbReference type="InterPro" id="IPR010994">
    <property type="entry name" value="RuvA_2-like"/>
</dbReference>
<comment type="caution">
    <text evidence="2">The sequence shown here is derived from an EMBL/GenBank/DDBJ whole genome shotgun (WGS) entry which is preliminary data.</text>
</comment>
<accession>A0A1F7HLC6</accession>
<dbReference type="InterPro" id="IPR019554">
    <property type="entry name" value="Soluble_ligand-bd"/>
</dbReference>
<dbReference type="InterPro" id="IPR003583">
    <property type="entry name" value="Hlx-hairpin-Hlx_DNA-bd_motif"/>
</dbReference>
<dbReference type="SMART" id="SM00278">
    <property type="entry name" value="HhH1"/>
    <property type="match status" value="2"/>
</dbReference>
<proteinExistence type="predicted"/>
<protein>
    <recommendedName>
        <fullName evidence="1">Helix-hairpin-helix DNA-binding motif class 1 domain-containing protein</fullName>
    </recommendedName>
</protein>
<dbReference type="GO" id="GO:0006281">
    <property type="term" value="P:DNA repair"/>
    <property type="evidence" value="ECO:0007669"/>
    <property type="project" value="InterPro"/>
</dbReference>
<reference evidence="2 3" key="1">
    <citation type="journal article" date="2016" name="Nat. Commun.">
        <title>Thousands of microbial genomes shed light on interconnected biogeochemical processes in an aquifer system.</title>
        <authorList>
            <person name="Anantharaman K."/>
            <person name="Brown C.T."/>
            <person name="Hug L.A."/>
            <person name="Sharon I."/>
            <person name="Castelle C.J."/>
            <person name="Probst A.J."/>
            <person name="Thomas B.C."/>
            <person name="Singh A."/>
            <person name="Wilkins M.J."/>
            <person name="Karaoz U."/>
            <person name="Brodie E.L."/>
            <person name="Williams K.H."/>
            <person name="Hubbard S.S."/>
            <person name="Banfield J.F."/>
        </authorList>
    </citation>
    <scope>NUCLEOTIDE SEQUENCE [LARGE SCALE GENOMIC DNA]</scope>
</reference>
<gene>
    <name evidence="2" type="ORF">A3D08_00060</name>
</gene>
<name>A0A1F7HLC6_9BACT</name>
<dbReference type="Gene3D" id="1.10.150.320">
    <property type="entry name" value="Photosystem II 12 kDa extrinsic protein"/>
    <property type="match status" value="1"/>
</dbReference>